<protein>
    <submittedName>
        <fullName evidence="2">Unannotated protein</fullName>
    </submittedName>
</protein>
<organism evidence="2">
    <name type="scientific">freshwater metagenome</name>
    <dbReference type="NCBI Taxonomy" id="449393"/>
    <lineage>
        <taxon>unclassified sequences</taxon>
        <taxon>metagenomes</taxon>
        <taxon>ecological metagenomes</taxon>
    </lineage>
</organism>
<keyword evidence="1" id="KW-0812">Transmembrane</keyword>
<proteinExistence type="predicted"/>
<name>A0A6J6IX05_9ZZZZ</name>
<feature type="transmembrane region" description="Helical" evidence="1">
    <location>
        <begin position="18"/>
        <end position="36"/>
    </location>
</feature>
<dbReference type="Pfam" id="PF14030">
    <property type="entry name" value="DUF4245"/>
    <property type="match status" value="1"/>
</dbReference>
<keyword evidence="1" id="KW-1133">Transmembrane helix</keyword>
<evidence type="ECO:0000313" key="2">
    <source>
        <dbReference type="EMBL" id="CAB4628944.1"/>
    </source>
</evidence>
<dbReference type="EMBL" id="CAEZVN010000023">
    <property type="protein sequence ID" value="CAB4628944.1"/>
    <property type="molecule type" value="Genomic_DNA"/>
</dbReference>
<gene>
    <name evidence="2" type="ORF">UFOPK2001_00390</name>
</gene>
<dbReference type="AlphaFoldDB" id="A0A6J6IX05"/>
<keyword evidence="1" id="KW-0472">Membrane</keyword>
<sequence>MSEDAAAKRRAKQTVNNLVLALLASLGVMLAIILVVPRDDSNRIQPVDYQAIAAEAQASSGQQILAPELPEGWWSNSARWTPKPADGVQNWYAGFVGPKNQYIGLTQAFGINPTWLAFQVKNSAKTGTQAVGNRTWDVYEALERGESPKTKDFMLVLSYNENDTAIIYGVAKPADFVAIATAIQNELDERNK</sequence>
<evidence type="ECO:0000256" key="1">
    <source>
        <dbReference type="SAM" id="Phobius"/>
    </source>
</evidence>
<reference evidence="2" key="1">
    <citation type="submission" date="2020-05" db="EMBL/GenBank/DDBJ databases">
        <authorList>
            <person name="Chiriac C."/>
            <person name="Salcher M."/>
            <person name="Ghai R."/>
            <person name="Kavagutti S V."/>
        </authorList>
    </citation>
    <scope>NUCLEOTIDE SEQUENCE</scope>
</reference>
<dbReference type="InterPro" id="IPR025339">
    <property type="entry name" value="DUF4245"/>
</dbReference>
<accession>A0A6J6IX05</accession>